<name>A0AA91YXY3_9BACT</name>
<dbReference type="Gene3D" id="3.30.565.10">
    <property type="entry name" value="Histidine kinase-like ATPase, C-terminal domain"/>
    <property type="match status" value="1"/>
</dbReference>
<dbReference type="SUPFAM" id="SSF53335">
    <property type="entry name" value="S-adenosyl-L-methionine-dependent methyltransferases"/>
    <property type="match status" value="1"/>
</dbReference>
<dbReference type="EC" id="2.1.1.72" evidence="2"/>
<evidence type="ECO:0000256" key="7">
    <source>
        <dbReference type="ARBA" id="ARBA00023125"/>
    </source>
</evidence>
<evidence type="ECO:0000256" key="4">
    <source>
        <dbReference type="ARBA" id="ARBA00022679"/>
    </source>
</evidence>
<dbReference type="PANTHER" id="PTHR42933:SF1">
    <property type="entry name" value="SITE-SPECIFIC DNA-METHYLTRANSFERASE (ADENINE-SPECIFIC)"/>
    <property type="match status" value="1"/>
</dbReference>
<evidence type="ECO:0000256" key="5">
    <source>
        <dbReference type="ARBA" id="ARBA00022691"/>
    </source>
</evidence>
<evidence type="ECO:0000259" key="9">
    <source>
        <dbReference type="SMART" id="SM00387"/>
    </source>
</evidence>
<comment type="catalytic activity">
    <reaction evidence="8">
        <text>a 2'-deoxyadenosine in DNA + S-adenosyl-L-methionine = an N(6)-methyl-2'-deoxyadenosine in DNA + S-adenosyl-L-homocysteine + H(+)</text>
        <dbReference type="Rhea" id="RHEA:15197"/>
        <dbReference type="Rhea" id="RHEA-COMP:12418"/>
        <dbReference type="Rhea" id="RHEA-COMP:12419"/>
        <dbReference type="ChEBI" id="CHEBI:15378"/>
        <dbReference type="ChEBI" id="CHEBI:57856"/>
        <dbReference type="ChEBI" id="CHEBI:59789"/>
        <dbReference type="ChEBI" id="CHEBI:90615"/>
        <dbReference type="ChEBI" id="CHEBI:90616"/>
        <dbReference type="EC" id="2.1.1.72"/>
    </reaction>
</comment>
<keyword evidence="3" id="KW-0489">Methyltransferase</keyword>
<keyword evidence="7" id="KW-0238">DNA-binding</keyword>
<dbReference type="InterPro" id="IPR003356">
    <property type="entry name" value="DNA_methylase_A-5"/>
</dbReference>
<dbReference type="GO" id="GO:0008170">
    <property type="term" value="F:N-methyltransferase activity"/>
    <property type="evidence" value="ECO:0007669"/>
    <property type="project" value="InterPro"/>
</dbReference>
<dbReference type="SUPFAM" id="SSF55874">
    <property type="entry name" value="ATPase domain of HSP90 chaperone/DNA topoisomerase II/histidine kinase"/>
    <property type="match status" value="1"/>
</dbReference>
<evidence type="ECO:0000313" key="10">
    <source>
        <dbReference type="EMBL" id="OXL44817.1"/>
    </source>
</evidence>
<evidence type="ECO:0000256" key="1">
    <source>
        <dbReference type="ARBA" id="ARBA00006594"/>
    </source>
</evidence>
<dbReference type="GO" id="GO:0009007">
    <property type="term" value="F:site-specific DNA-methyltransferase (adenine-specific) activity"/>
    <property type="evidence" value="ECO:0007669"/>
    <property type="project" value="UniProtKB-EC"/>
</dbReference>
<keyword evidence="5" id="KW-0949">S-adenosyl-L-methionine</keyword>
<dbReference type="Pfam" id="PF02384">
    <property type="entry name" value="N6_Mtase"/>
    <property type="match status" value="1"/>
</dbReference>
<dbReference type="Pfam" id="PF02518">
    <property type="entry name" value="HATPase_c"/>
    <property type="match status" value="1"/>
</dbReference>
<proteinExistence type="inferred from homology"/>
<dbReference type="InterPro" id="IPR044946">
    <property type="entry name" value="Restrct_endonuc_typeI_TRD_sf"/>
</dbReference>
<dbReference type="InterPro" id="IPR029063">
    <property type="entry name" value="SAM-dependent_MTases_sf"/>
</dbReference>
<dbReference type="GO" id="GO:0032259">
    <property type="term" value="P:methylation"/>
    <property type="evidence" value="ECO:0007669"/>
    <property type="project" value="UniProtKB-KW"/>
</dbReference>
<dbReference type="SUPFAM" id="SSF116734">
    <property type="entry name" value="DNA methylase specificity domain"/>
    <property type="match status" value="1"/>
</dbReference>
<dbReference type="Proteomes" id="UP000215155">
    <property type="component" value="Unassembled WGS sequence"/>
</dbReference>
<dbReference type="InterPro" id="IPR036890">
    <property type="entry name" value="HATPase_C_sf"/>
</dbReference>
<comment type="caution">
    <text evidence="10">The sequence shown here is derived from an EMBL/GenBank/DDBJ whole genome shotgun (WGS) entry which is preliminary data.</text>
</comment>
<dbReference type="AlphaFoldDB" id="A0AA91YXY3"/>
<dbReference type="Gene3D" id="3.90.220.20">
    <property type="entry name" value="DNA methylase specificity domains"/>
    <property type="match status" value="1"/>
</dbReference>
<evidence type="ECO:0000313" key="11">
    <source>
        <dbReference type="Proteomes" id="UP000215155"/>
    </source>
</evidence>
<dbReference type="InterPro" id="IPR051537">
    <property type="entry name" value="DNA_Adenine_Mtase"/>
</dbReference>
<evidence type="ECO:0000256" key="6">
    <source>
        <dbReference type="ARBA" id="ARBA00022747"/>
    </source>
</evidence>
<feature type="domain" description="Histidine kinase/HSP90-like ATPase" evidence="9">
    <location>
        <begin position="703"/>
        <end position="821"/>
    </location>
</feature>
<gene>
    <name evidence="10" type="ORF">CFT61_03870</name>
</gene>
<evidence type="ECO:0000256" key="8">
    <source>
        <dbReference type="ARBA" id="ARBA00047942"/>
    </source>
</evidence>
<dbReference type="Gene3D" id="3.40.50.150">
    <property type="entry name" value="Vaccinia Virus protein VP39"/>
    <property type="match status" value="1"/>
</dbReference>
<dbReference type="GO" id="GO:0009307">
    <property type="term" value="P:DNA restriction-modification system"/>
    <property type="evidence" value="ECO:0007669"/>
    <property type="project" value="UniProtKB-KW"/>
</dbReference>
<evidence type="ECO:0000256" key="3">
    <source>
        <dbReference type="ARBA" id="ARBA00022603"/>
    </source>
</evidence>
<accession>A0AA91YXY3</accession>
<organism evidence="10 11">
    <name type="scientific">Segatella copri</name>
    <dbReference type="NCBI Taxonomy" id="165179"/>
    <lineage>
        <taxon>Bacteria</taxon>
        <taxon>Pseudomonadati</taxon>
        <taxon>Bacteroidota</taxon>
        <taxon>Bacteroidia</taxon>
        <taxon>Bacteroidales</taxon>
        <taxon>Prevotellaceae</taxon>
        <taxon>Segatella</taxon>
    </lineage>
</organism>
<dbReference type="InterPro" id="IPR003594">
    <property type="entry name" value="HATPase_dom"/>
</dbReference>
<comment type="similarity">
    <text evidence="1">Belongs to the N(4)/N(6)-methyltransferase family.</text>
</comment>
<dbReference type="SMART" id="SM00387">
    <property type="entry name" value="HATPase_c"/>
    <property type="match status" value="1"/>
</dbReference>
<protein>
    <recommendedName>
        <fullName evidence="2">site-specific DNA-methyltransferase (adenine-specific)</fullName>
        <ecNumber evidence="2">2.1.1.72</ecNumber>
    </recommendedName>
</protein>
<dbReference type="PANTHER" id="PTHR42933">
    <property type="entry name" value="SLR6095 PROTEIN"/>
    <property type="match status" value="1"/>
</dbReference>
<sequence length="826" mass="94539">MIEMRKNLVVSNETKSVMNQVIGTLKTTGLSGVEISTLVGILLYIKKQKAKLVDSFEYNQPLFELLDSDDDLYEEAEGVFIRTISKINIKFINQAMQMICSTSYSEGEYLDWLDFCIEQTISNKYAEEFYTPRYICALIESLISPKEKSIFVPFGGMMEFGTDMENYEYIDAVEINQEIWLLGRIRLGLADKLDSVDFTNDSNTSWTNELYDAIISYPPLGMKMQMQDEHAAANGNKRELAELVAANRFLETTSEDGTGVYFMTPNIQWANGEQKRFRMWAMEKHIVDAVILLPKGILSYTSIPLTCVILRKNPQYENAIRFIDASKMYDKSDGNIHLDIEKIMTAYHTDQPKVSVSISYDDIREYDYTWDLTQYLQHEELEIPEGYRAVALEEIVEIPSCIKGTEADKGKMLKVTDLSNDWSKPYISQQALNDSDNVKGCAKLKQTAIIMSMVRNLKPSIIKASEQSPVWLAKNVLAIIPEMEIDIEYLCMVLSKAKIGGTGIIPHISKNTIMKYKLALPEDISTQKTLYKEACQQEAMAKAKETGLLDVIDKMKTDYINEVRSRKHDMMPHLRQMSSARKNLEYYINHKDSMSEEDFMQGMKEEIANQKTAIDSLTTILKIFSREDQFGTPEIINIDKYLVENNPDGQNYNSEIVQDYQALANYGFTIPDTLLSLNMNGDKNWQEYLKEIPDYAEGINVFMAKDDLQRLCDNIFSNAIKHGFTDPKRKDYSIWVKLTVDEEKDMFQIDFTNNGTPFPKGLDKIRYGLRGEKGGITAGTGEGGYIVRSIVEHYGGDYDLLTQKDLDSIWSTVRIYLPIYRNDNEQ</sequence>
<evidence type="ECO:0000256" key="2">
    <source>
        <dbReference type="ARBA" id="ARBA00011900"/>
    </source>
</evidence>
<dbReference type="GO" id="GO:0003677">
    <property type="term" value="F:DNA binding"/>
    <property type="evidence" value="ECO:0007669"/>
    <property type="project" value="UniProtKB-KW"/>
</dbReference>
<keyword evidence="4" id="KW-0808">Transferase</keyword>
<reference evidence="10 11" key="1">
    <citation type="submission" date="2017-07" db="EMBL/GenBank/DDBJ databases">
        <title>Draft genome sequence of Prevotella copri isolated from the gut of healthy adult Indian.</title>
        <authorList>
            <person name="Das B."/>
            <person name="Bag S."/>
            <person name="Ghosh T.S."/>
        </authorList>
    </citation>
    <scope>NUCLEOTIDE SEQUENCE [LARGE SCALE GENOMIC DNA]</scope>
    <source>
        <strain evidence="10 11">Indica</strain>
    </source>
</reference>
<dbReference type="EMBL" id="NMPZ01000004">
    <property type="protein sequence ID" value="OXL44817.1"/>
    <property type="molecule type" value="Genomic_DNA"/>
</dbReference>
<keyword evidence="6" id="KW-0680">Restriction system</keyword>